<feature type="transmembrane region" description="Helical" evidence="1">
    <location>
        <begin position="76"/>
        <end position="93"/>
    </location>
</feature>
<proteinExistence type="predicted"/>
<keyword evidence="4" id="KW-1185">Reference proteome</keyword>
<dbReference type="Pfam" id="PF07331">
    <property type="entry name" value="TctB"/>
    <property type="match status" value="1"/>
</dbReference>
<dbReference type="OrthoDB" id="7029611at2"/>
<sequence length="154" mass="16202">MTTVIRNPKDFWSGVIFIGFGLAAIIVGGDYSMGTAGRMGPGYFPTILGGILAVLGVIAVIRSLLTKHREAVGKWVVKQATLIIVGTLLFGVLVRNAGLIVAILVLVMLSSFASVKFKVGPYLLLAAGMAAFCSLLFVQGLGLPMPLIGSWFGF</sequence>
<dbReference type="InterPro" id="IPR009936">
    <property type="entry name" value="DUF1468"/>
</dbReference>
<feature type="domain" description="DUF1468" evidence="2">
    <location>
        <begin position="12"/>
        <end position="146"/>
    </location>
</feature>
<comment type="caution">
    <text evidence="3">The sequence shown here is derived from an EMBL/GenBank/DDBJ whole genome shotgun (WGS) entry which is preliminary data.</text>
</comment>
<name>A0A3A3FGI0_9BURK</name>
<keyword evidence="1" id="KW-0472">Membrane</keyword>
<evidence type="ECO:0000313" key="4">
    <source>
        <dbReference type="Proteomes" id="UP000265955"/>
    </source>
</evidence>
<dbReference type="EMBL" id="QYUO01000003">
    <property type="protein sequence ID" value="RJF92496.1"/>
    <property type="molecule type" value="Genomic_DNA"/>
</dbReference>
<protein>
    <submittedName>
        <fullName evidence="3">Tripartite tricarboxylate transporter TctB family protein</fullName>
    </submittedName>
</protein>
<feature type="transmembrane region" description="Helical" evidence="1">
    <location>
        <begin position="12"/>
        <end position="31"/>
    </location>
</feature>
<accession>A0A3A3FGI0</accession>
<reference evidence="4" key="1">
    <citation type="submission" date="2018-09" db="EMBL/GenBank/DDBJ databases">
        <authorList>
            <person name="Zhu H."/>
        </authorList>
    </citation>
    <scope>NUCLEOTIDE SEQUENCE [LARGE SCALE GENOMIC DNA]</scope>
    <source>
        <strain evidence="4">K1R23-30</strain>
    </source>
</reference>
<dbReference type="Proteomes" id="UP000265955">
    <property type="component" value="Unassembled WGS sequence"/>
</dbReference>
<feature type="transmembrane region" description="Helical" evidence="1">
    <location>
        <begin position="43"/>
        <end position="64"/>
    </location>
</feature>
<evidence type="ECO:0000256" key="1">
    <source>
        <dbReference type="SAM" id="Phobius"/>
    </source>
</evidence>
<organism evidence="3 4">
    <name type="scientific">Noviherbaspirillum saxi</name>
    <dbReference type="NCBI Taxonomy" id="2320863"/>
    <lineage>
        <taxon>Bacteria</taxon>
        <taxon>Pseudomonadati</taxon>
        <taxon>Pseudomonadota</taxon>
        <taxon>Betaproteobacteria</taxon>
        <taxon>Burkholderiales</taxon>
        <taxon>Oxalobacteraceae</taxon>
        <taxon>Noviherbaspirillum</taxon>
    </lineage>
</organism>
<feature type="transmembrane region" description="Helical" evidence="1">
    <location>
        <begin position="122"/>
        <end position="142"/>
    </location>
</feature>
<feature type="transmembrane region" description="Helical" evidence="1">
    <location>
        <begin position="99"/>
        <end position="115"/>
    </location>
</feature>
<evidence type="ECO:0000259" key="2">
    <source>
        <dbReference type="Pfam" id="PF07331"/>
    </source>
</evidence>
<keyword evidence="1" id="KW-1133">Transmembrane helix</keyword>
<keyword evidence="1" id="KW-0812">Transmembrane</keyword>
<evidence type="ECO:0000313" key="3">
    <source>
        <dbReference type="EMBL" id="RJF92496.1"/>
    </source>
</evidence>
<gene>
    <name evidence="3" type="ORF">D3871_28250</name>
</gene>
<dbReference type="RefSeq" id="WP_119772391.1">
    <property type="nucleotide sequence ID" value="NZ_QYUO01000003.1"/>
</dbReference>
<dbReference type="AlphaFoldDB" id="A0A3A3FGI0"/>